<proteinExistence type="predicted"/>
<keyword evidence="2" id="KW-1185">Reference proteome</keyword>
<dbReference type="Gene3D" id="3.30.70.1520">
    <property type="entry name" value="Heterotetrameric sarcosine oxidase"/>
    <property type="match status" value="1"/>
</dbReference>
<organism evidence="1 2">
    <name type="scientific">Salinisphaera aquimarina</name>
    <dbReference type="NCBI Taxonomy" id="2094031"/>
    <lineage>
        <taxon>Bacteria</taxon>
        <taxon>Pseudomonadati</taxon>
        <taxon>Pseudomonadota</taxon>
        <taxon>Gammaproteobacteria</taxon>
        <taxon>Salinisphaerales</taxon>
        <taxon>Salinisphaeraceae</taxon>
        <taxon>Salinisphaera</taxon>
    </lineage>
</organism>
<dbReference type="InterPro" id="IPR027266">
    <property type="entry name" value="TrmE/GcvT-like"/>
</dbReference>
<dbReference type="SUPFAM" id="SSF103025">
    <property type="entry name" value="Folate-binding domain"/>
    <property type="match status" value="1"/>
</dbReference>
<dbReference type="EMBL" id="JBHRSS010000007">
    <property type="protein sequence ID" value="MFC3105148.1"/>
    <property type="molecule type" value="Genomic_DNA"/>
</dbReference>
<dbReference type="InterPro" id="IPR007375">
    <property type="entry name" value="SoxG"/>
</dbReference>
<comment type="caution">
    <text evidence="1">The sequence shown here is derived from an EMBL/GenBank/DDBJ whole genome shotgun (WGS) entry which is preliminary data.</text>
</comment>
<evidence type="ECO:0000313" key="2">
    <source>
        <dbReference type="Proteomes" id="UP001595462"/>
    </source>
</evidence>
<gene>
    <name evidence="1" type="ORF">ACFOSU_14800</name>
</gene>
<sequence length="180" mass="19452">MNNRADYRCDEQPAAAITLLQGTARTRHALANALARTQAPAVGETAALGSSTLFCLQPNAWWIVGNGDPHRDGDALLAEAIARGSSLDISPGQRILRLRGAGVVERLSQACALDLRLRTFGVGRCTRCRLADVAVVMHRVEEHTFDLYCPRSYGDYLATVLMPLPAPDKTRLCSATGRHG</sequence>
<reference evidence="2" key="1">
    <citation type="journal article" date="2019" name="Int. J. Syst. Evol. Microbiol.">
        <title>The Global Catalogue of Microorganisms (GCM) 10K type strain sequencing project: providing services to taxonomists for standard genome sequencing and annotation.</title>
        <authorList>
            <consortium name="The Broad Institute Genomics Platform"/>
            <consortium name="The Broad Institute Genome Sequencing Center for Infectious Disease"/>
            <person name="Wu L."/>
            <person name="Ma J."/>
        </authorList>
    </citation>
    <scope>NUCLEOTIDE SEQUENCE [LARGE SCALE GENOMIC DNA]</scope>
    <source>
        <strain evidence="2">KCTC 52640</strain>
    </source>
</reference>
<name>A0ABV7ETG7_9GAMM</name>
<dbReference type="RefSeq" id="WP_380690708.1">
    <property type="nucleotide sequence ID" value="NZ_JBHRSS010000007.1"/>
</dbReference>
<dbReference type="Pfam" id="PF04268">
    <property type="entry name" value="SoxG"/>
    <property type="match status" value="1"/>
</dbReference>
<protein>
    <submittedName>
        <fullName evidence="1">Sarcosine oxidase subunit gamma</fullName>
    </submittedName>
</protein>
<dbReference type="Proteomes" id="UP001595462">
    <property type="component" value="Unassembled WGS sequence"/>
</dbReference>
<evidence type="ECO:0000313" key="1">
    <source>
        <dbReference type="EMBL" id="MFC3105148.1"/>
    </source>
</evidence>
<accession>A0ABV7ETG7</accession>
<dbReference type="Gene3D" id="3.30.1360.120">
    <property type="entry name" value="Probable tRNA modification gtpase trme, domain 1"/>
    <property type="match status" value="1"/>
</dbReference>